<evidence type="ECO:0000313" key="2">
    <source>
        <dbReference type="Proteomes" id="UP000634136"/>
    </source>
</evidence>
<dbReference type="AlphaFoldDB" id="A0A834W3U7"/>
<gene>
    <name evidence="1" type="ORF">G2W53_039764</name>
</gene>
<comment type="caution">
    <text evidence="1">The sequence shown here is derived from an EMBL/GenBank/DDBJ whole genome shotgun (WGS) entry which is preliminary data.</text>
</comment>
<dbReference type="EMBL" id="JAAIUW010000012">
    <property type="protein sequence ID" value="KAF7807603.1"/>
    <property type="molecule type" value="Genomic_DNA"/>
</dbReference>
<proteinExistence type="predicted"/>
<accession>A0A834W3U7</accession>
<name>A0A834W3U7_9FABA</name>
<reference evidence="1" key="1">
    <citation type="submission" date="2020-09" db="EMBL/GenBank/DDBJ databases">
        <title>Genome-Enabled Discovery of Anthraquinone Biosynthesis in Senna tora.</title>
        <authorList>
            <person name="Kang S.-H."/>
            <person name="Pandey R.P."/>
            <person name="Lee C.-M."/>
            <person name="Sim J.-S."/>
            <person name="Jeong J.-T."/>
            <person name="Choi B.-S."/>
            <person name="Jung M."/>
            <person name="Ginzburg D."/>
            <person name="Zhao K."/>
            <person name="Won S.Y."/>
            <person name="Oh T.-J."/>
            <person name="Yu Y."/>
            <person name="Kim N.-H."/>
            <person name="Lee O.R."/>
            <person name="Lee T.-H."/>
            <person name="Bashyal P."/>
            <person name="Kim T.-S."/>
            <person name="Lee W.-H."/>
            <person name="Kawkins C."/>
            <person name="Kim C.-K."/>
            <person name="Kim J.S."/>
            <person name="Ahn B.O."/>
            <person name="Rhee S.Y."/>
            <person name="Sohng J.K."/>
        </authorList>
    </citation>
    <scope>NUCLEOTIDE SEQUENCE</scope>
    <source>
        <tissue evidence="1">Leaf</tissue>
    </source>
</reference>
<protein>
    <submittedName>
        <fullName evidence="1">Uncharacterized protein</fullName>
    </submittedName>
</protein>
<organism evidence="1 2">
    <name type="scientific">Senna tora</name>
    <dbReference type="NCBI Taxonomy" id="362788"/>
    <lineage>
        <taxon>Eukaryota</taxon>
        <taxon>Viridiplantae</taxon>
        <taxon>Streptophyta</taxon>
        <taxon>Embryophyta</taxon>
        <taxon>Tracheophyta</taxon>
        <taxon>Spermatophyta</taxon>
        <taxon>Magnoliopsida</taxon>
        <taxon>eudicotyledons</taxon>
        <taxon>Gunneridae</taxon>
        <taxon>Pentapetalae</taxon>
        <taxon>rosids</taxon>
        <taxon>fabids</taxon>
        <taxon>Fabales</taxon>
        <taxon>Fabaceae</taxon>
        <taxon>Caesalpinioideae</taxon>
        <taxon>Cassia clade</taxon>
        <taxon>Senna</taxon>
    </lineage>
</organism>
<dbReference type="Proteomes" id="UP000634136">
    <property type="component" value="Unassembled WGS sequence"/>
</dbReference>
<keyword evidence="2" id="KW-1185">Reference proteome</keyword>
<sequence>MKPNRARGFLFGRFKRLLWLSGSGGRWPEVSPWWLLVEPWREEIKMKKIKRERGGT</sequence>
<evidence type="ECO:0000313" key="1">
    <source>
        <dbReference type="EMBL" id="KAF7807603.1"/>
    </source>
</evidence>